<protein>
    <submittedName>
        <fullName evidence="1">Uncharacterized protein</fullName>
    </submittedName>
</protein>
<organism evidence="1 2">
    <name type="scientific">Abeliophyllum distichum</name>
    <dbReference type="NCBI Taxonomy" id="126358"/>
    <lineage>
        <taxon>Eukaryota</taxon>
        <taxon>Viridiplantae</taxon>
        <taxon>Streptophyta</taxon>
        <taxon>Embryophyta</taxon>
        <taxon>Tracheophyta</taxon>
        <taxon>Spermatophyta</taxon>
        <taxon>Magnoliopsida</taxon>
        <taxon>eudicotyledons</taxon>
        <taxon>Gunneridae</taxon>
        <taxon>Pentapetalae</taxon>
        <taxon>asterids</taxon>
        <taxon>lamiids</taxon>
        <taxon>Lamiales</taxon>
        <taxon>Oleaceae</taxon>
        <taxon>Forsythieae</taxon>
        <taxon>Abeliophyllum</taxon>
    </lineage>
</organism>
<sequence length="271" mass="29343">MSGFYFTKIHAFKIRCGRVLDEKPRVVRVEGTPLEPIVFLSVEVAGDASSDLSSMSVVPIPVEMVGDFFSIPLWGHVTCSSGRRSHGGGEARADLRLLSSNSTINLSTSIPSQGKGEGDIRSCEVPKRRLLEEGAGVDSGGAKKSQTAPLQETFGSNQAPLLEVGELRSQVEGSTDIEALHLEVKNLSTQLAVSKDTRARAEYDIVKSSTIQRMCILAQRKAESQLQSCQKIIQDKDRKLTKALEELSRVKDLLANQTSLSCSNPKDPSGS</sequence>
<dbReference type="EMBL" id="JBFOLK010000004">
    <property type="protein sequence ID" value="KAL2517602.1"/>
    <property type="molecule type" value="Genomic_DNA"/>
</dbReference>
<gene>
    <name evidence="1" type="ORF">Adt_13849</name>
</gene>
<evidence type="ECO:0000313" key="1">
    <source>
        <dbReference type="EMBL" id="KAL2517602.1"/>
    </source>
</evidence>
<accession>A0ABD1TXZ5</accession>
<dbReference type="Proteomes" id="UP001604336">
    <property type="component" value="Unassembled WGS sequence"/>
</dbReference>
<dbReference type="AlphaFoldDB" id="A0ABD1TXZ5"/>
<reference evidence="2" key="1">
    <citation type="submission" date="2024-07" db="EMBL/GenBank/DDBJ databases">
        <title>Two chromosome-level genome assemblies of Korean endemic species Abeliophyllum distichum and Forsythia ovata (Oleaceae).</title>
        <authorList>
            <person name="Jang H."/>
        </authorList>
    </citation>
    <scope>NUCLEOTIDE SEQUENCE [LARGE SCALE GENOMIC DNA]</scope>
</reference>
<comment type="caution">
    <text evidence="1">The sequence shown here is derived from an EMBL/GenBank/DDBJ whole genome shotgun (WGS) entry which is preliminary data.</text>
</comment>
<evidence type="ECO:0000313" key="2">
    <source>
        <dbReference type="Proteomes" id="UP001604336"/>
    </source>
</evidence>
<keyword evidence="2" id="KW-1185">Reference proteome</keyword>
<proteinExistence type="predicted"/>
<name>A0ABD1TXZ5_9LAMI</name>